<dbReference type="SUPFAM" id="SSF51735">
    <property type="entry name" value="NAD(P)-binding Rossmann-fold domains"/>
    <property type="match status" value="1"/>
</dbReference>
<dbReference type="AlphaFoldDB" id="A0A1Y1QJX8"/>
<reference evidence="1 2" key="1">
    <citation type="submission" date="2017-01" db="EMBL/GenBank/DDBJ databases">
        <title>Novel large sulfur bacteria in the metagenomes of groundwater-fed chemosynthetic microbial mats in the Lake Huron basin.</title>
        <authorList>
            <person name="Sharrar A.M."/>
            <person name="Flood B.E."/>
            <person name="Bailey J.V."/>
            <person name="Jones D.S."/>
            <person name="Biddanda B."/>
            <person name="Ruberg S.A."/>
            <person name="Marcus D.N."/>
            <person name="Dick G.J."/>
        </authorList>
    </citation>
    <scope>NUCLEOTIDE SEQUENCE [LARGE SCALE GENOMIC DNA]</scope>
    <source>
        <strain evidence="1">A8</strain>
    </source>
</reference>
<sequence>MTPTPHNVLVAGASGGIGQAFCQQLAEQFPDSHLIRLARNTAALPPLEITTQDLRFDLTDEASIMTALQALPDKAELDWVFIATGWLHDDTRQPEKTWRTLEADHLLHSYMLNTVGPALLVKHLLAKLNPKHPTTIGILSARVGSISDNRLGGWHSYRASKAALNMLIKNIAIELQRMKRPTVIVGLQPGTTDTALSAPFKRNVPPDHLQTPAFTASHLLKVMQQLRPEDSGELFDFLGIRFAP</sequence>
<dbReference type="InterPro" id="IPR036291">
    <property type="entry name" value="NAD(P)-bd_dom_sf"/>
</dbReference>
<gene>
    <name evidence="1" type="ORF">BWK73_28660</name>
</gene>
<dbReference type="Gene3D" id="3.40.50.720">
    <property type="entry name" value="NAD(P)-binding Rossmann-like Domain"/>
    <property type="match status" value="1"/>
</dbReference>
<dbReference type="PANTHER" id="PTHR45458:SF1">
    <property type="entry name" value="SHORT CHAIN DEHYDROGENASE"/>
    <property type="match status" value="1"/>
</dbReference>
<dbReference type="Proteomes" id="UP000192491">
    <property type="component" value="Unassembled WGS sequence"/>
</dbReference>
<dbReference type="InterPro" id="IPR002347">
    <property type="entry name" value="SDR_fam"/>
</dbReference>
<comment type="caution">
    <text evidence="1">The sequence shown here is derived from an EMBL/GenBank/DDBJ whole genome shotgun (WGS) entry which is preliminary data.</text>
</comment>
<dbReference type="GO" id="GO:0016616">
    <property type="term" value="F:oxidoreductase activity, acting on the CH-OH group of donors, NAD or NADP as acceptor"/>
    <property type="evidence" value="ECO:0007669"/>
    <property type="project" value="TreeGrafter"/>
</dbReference>
<proteinExistence type="predicted"/>
<name>A0A1Y1QJX8_9GAMM</name>
<dbReference type="Pfam" id="PF00106">
    <property type="entry name" value="adh_short"/>
    <property type="match status" value="1"/>
</dbReference>
<dbReference type="InterPro" id="IPR052184">
    <property type="entry name" value="SDR_enzymes"/>
</dbReference>
<evidence type="ECO:0000313" key="2">
    <source>
        <dbReference type="Proteomes" id="UP000192491"/>
    </source>
</evidence>
<dbReference type="PRINTS" id="PR00081">
    <property type="entry name" value="GDHRDH"/>
</dbReference>
<evidence type="ECO:0008006" key="3">
    <source>
        <dbReference type="Google" id="ProtNLM"/>
    </source>
</evidence>
<protein>
    <recommendedName>
        <fullName evidence="3">Short-chain dehydrogenase</fullName>
    </recommendedName>
</protein>
<organism evidence="1 2">
    <name type="scientific">Thiothrix lacustris</name>
    <dbReference type="NCBI Taxonomy" id="525917"/>
    <lineage>
        <taxon>Bacteria</taxon>
        <taxon>Pseudomonadati</taxon>
        <taxon>Pseudomonadota</taxon>
        <taxon>Gammaproteobacteria</taxon>
        <taxon>Thiotrichales</taxon>
        <taxon>Thiotrichaceae</taxon>
        <taxon>Thiothrix</taxon>
    </lineage>
</organism>
<dbReference type="PANTHER" id="PTHR45458">
    <property type="entry name" value="SHORT-CHAIN DEHYDROGENASE/REDUCTASE SDR"/>
    <property type="match status" value="1"/>
</dbReference>
<accession>A0A1Y1QJX8</accession>
<dbReference type="EMBL" id="MTEJ01000216">
    <property type="protein sequence ID" value="OQX07232.1"/>
    <property type="molecule type" value="Genomic_DNA"/>
</dbReference>
<evidence type="ECO:0000313" key="1">
    <source>
        <dbReference type="EMBL" id="OQX07232.1"/>
    </source>
</evidence>